<dbReference type="InterPro" id="IPR029044">
    <property type="entry name" value="Nucleotide-diphossugar_trans"/>
</dbReference>
<dbReference type="Gene3D" id="3.90.550.10">
    <property type="entry name" value="Spore Coat Polysaccharide Biosynthesis Protein SpsA, Chain A"/>
    <property type="match status" value="1"/>
</dbReference>
<dbReference type="EMBL" id="KV784366">
    <property type="protein sequence ID" value="OEU11696.1"/>
    <property type="molecule type" value="Genomic_DNA"/>
</dbReference>
<keyword evidence="1" id="KW-1133">Transmembrane helix</keyword>
<dbReference type="KEGG" id="fcy:FRACYDRAFT_270655"/>
<dbReference type="Proteomes" id="UP000095751">
    <property type="component" value="Unassembled WGS sequence"/>
</dbReference>
<evidence type="ECO:0000313" key="3">
    <source>
        <dbReference type="EMBL" id="OEU11696.1"/>
    </source>
</evidence>
<accession>A0A1E7F0S4</accession>
<dbReference type="InterPro" id="IPR049227">
    <property type="entry name" value="DUF6824"/>
</dbReference>
<evidence type="ECO:0000259" key="2">
    <source>
        <dbReference type="Pfam" id="PF20710"/>
    </source>
</evidence>
<dbReference type="InParanoid" id="A0A1E7F0S4"/>
<evidence type="ECO:0000313" key="4">
    <source>
        <dbReference type="Proteomes" id="UP000095751"/>
    </source>
</evidence>
<dbReference type="AlphaFoldDB" id="A0A1E7F0S4"/>
<keyword evidence="1" id="KW-0472">Membrane</keyword>
<dbReference type="OrthoDB" id="46500at2759"/>
<dbReference type="SUPFAM" id="SSF53448">
    <property type="entry name" value="Nucleotide-diphospho-sugar transferases"/>
    <property type="match status" value="1"/>
</dbReference>
<gene>
    <name evidence="3" type="ORF">FRACYDRAFT_270655</name>
</gene>
<protein>
    <recommendedName>
        <fullName evidence="2">DUF6824 domain-containing protein</fullName>
    </recommendedName>
</protein>
<name>A0A1E7F0S4_9STRA</name>
<feature type="transmembrane region" description="Helical" evidence="1">
    <location>
        <begin position="279"/>
        <end position="302"/>
    </location>
</feature>
<sequence length="316" mass="34045">MDNNNNNAVAAQASVVVRKSTAKPRPIFHVPPRGIGPIPEPNKNDVLCGRGGRINNHAGNVQFRYIIQAKKKQYLNLSTKKLEKAHIAASIVHDIRTMMDPPGRFLKEDRVGAGVGLWFDIGDASAIKKTGQALREDAPDIRPVCGVSITGTATTVKNTAMIDDGNNNDGDNSDSGGVYGTIVVVAKCPSAGKSKTRLIPLLGEQGSVLLAKSMLSDVLKTIDGCVSDIEFYTGLYVTYLYVPLCCAVLCCAVLCCAVLCCAVLCCVVLCCVMKRMQYAGLLVLTFLSHGVFLIFCLTSFFFRNTITGIYLLNSRN</sequence>
<keyword evidence="4" id="KW-1185">Reference proteome</keyword>
<keyword evidence="1" id="KW-0812">Transmembrane</keyword>
<feature type="domain" description="DUF6824" evidence="2">
    <location>
        <begin position="45"/>
        <end position="136"/>
    </location>
</feature>
<reference evidence="3 4" key="1">
    <citation type="submission" date="2016-09" db="EMBL/GenBank/DDBJ databases">
        <title>Extensive genetic diversity and differential bi-allelic expression allows diatom success in the polar Southern Ocean.</title>
        <authorList>
            <consortium name="DOE Joint Genome Institute"/>
            <person name="Mock T."/>
            <person name="Otillar R.P."/>
            <person name="Strauss J."/>
            <person name="Dupont C."/>
            <person name="Frickenhaus S."/>
            <person name="Maumus F."/>
            <person name="Mcmullan M."/>
            <person name="Sanges R."/>
            <person name="Schmutz J."/>
            <person name="Toseland A."/>
            <person name="Valas R."/>
            <person name="Veluchamy A."/>
            <person name="Ward B.J."/>
            <person name="Allen A."/>
            <person name="Barry K."/>
            <person name="Falciatore A."/>
            <person name="Ferrante M."/>
            <person name="Fortunato A.E."/>
            <person name="Gloeckner G."/>
            <person name="Gruber A."/>
            <person name="Hipkin R."/>
            <person name="Janech M."/>
            <person name="Kroth P."/>
            <person name="Leese F."/>
            <person name="Lindquist E."/>
            <person name="Lyon B.R."/>
            <person name="Martin J."/>
            <person name="Mayer C."/>
            <person name="Parker M."/>
            <person name="Quesneville H."/>
            <person name="Raymond J."/>
            <person name="Uhlig C."/>
            <person name="Valentin K.U."/>
            <person name="Worden A.Z."/>
            <person name="Armbrust E.V."/>
            <person name="Bowler C."/>
            <person name="Green B."/>
            <person name="Moulton V."/>
            <person name="Van Oosterhout C."/>
            <person name="Grigoriev I."/>
        </authorList>
    </citation>
    <scope>NUCLEOTIDE SEQUENCE [LARGE SCALE GENOMIC DNA]</scope>
    <source>
        <strain evidence="3 4">CCMP1102</strain>
    </source>
</reference>
<proteinExistence type="predicted"/>
<feature type="transmembrane region" description="Helical" evidence="1">
    <location>
        <begin position="239"/>
        <end position="272"/>
    </location>
</feature>
<evidence type="ECO:0000256" key="1">
    <source>
        <dbReference type="SAM" id="Phobius"/>
    </source>
</evidence>
<organism evidence="3 4">
    <name type="scientific">Fragilariopsis cylindrus CCMP1102</name>
    <dbReference type="NCBI Taxonomy" id="635003"/>
    <lineage>
        <taxon>Eukaryota</taxon>
        <taxon>Sar</taxon>
        <taxon>Stramenopiles</taxon>
        <taxon>Ochrophyta</taxon>
        <taxon>Bacillariophyta</taxon>
        <taxon>Bacillariophyceae</taxon>
        <taxon>Bacillariophycidae</taxon>
        <taxon>Bacillariales</taxon>
        <taxon>Bacillariaceae</taxon>
        <taxon>Fragilariopsis</taxon>
    </lineage>
</organism>
<dbReference type="Pfam" id="PF20710">
    <property type="entry name" value="DUF6824"/>
    <property type="match status" value="1"/>
</dbReference>